<dbReference type="InterPro" id="IPR019051">
    <property type="entry name" value="Trp_biosyn_TM_oprn/chp"/>
</dbReference>
<comment type="caution">
    <text evidence="2">The sequence shown here is derived from an EMBL/GenBank/DDBJ whole genome shotgun (WGS) entry which is preliminary data.</text>
</comment>
<keyword evidence="1" id="KW-1133">Transmembrane helix</keyword>
<proteinExistence type="predicted"/>
<evidence type="ECO:0000313" key="2">
    <source>
        <dbReference type="EMBL" id="TXK06646.1"/>
    </source>
</evidence>
<dbReference type="EMBL" id="VRSW01000001">
    <property type="protein sequence ID" value="TXK06646.1"/>
    <property type="molecule type" value="Genomic_DNA"/>
</dbReference>
<feature type="transmembrane region" description="Helical" evidence="1">
    <location>
        <begin position="131"/>
        <end position="153"/>
    </location>
</feature>
<protein>
    <submittedName>
        <fullName evidence="2">Trp biosynthesis-associated membrane protein</fullName>
    </submittedName>
</protein>
<accession>A0A5C8HR87</accession>
<organism evidence="2 3">
    <name type="scientific">Microbacterium mitrae</name>
    <dbReference type="NCBI Taxonomy" id="664640"/>
    <lineage>
        <taxon>Bacteria</taxon>
        <taxon>Bacillati</taxon>
        <taxon>Actinomycetota</taxon>
        <taxon>Actinomycetes</taxon>
        <taxon>Micrococcales</taxon>
        <taxon>Microbacteriaceae</taxon>
        <taxon>Microbacterium</taxon>
    </lineage>
</organism>
<evidence type="ECO:0000256" key="1">
    <source>
        <dbReference type="SAM" id="Phobius"/>
    </source>
</evidence>
<keyword evidence="1" id="KW-0812">Transmembrane</keyword>
<dbReference type="AlphaFoldDB" id="A0A5C8HR87"/>
<feature type="transmembrane region" description="Helical" evidence="1">
    <location>
        <begin position="47"/>
        <end position="67"/>
    </location>
</feature>
<dbReference type="Proteomes" id="UP000321196">
    <property type="component" value="Unassembled WGS sequence"/>
</dbReference>
<keyword evidence="3" id="KW-1185">Reference proteome</keyword>
<sequence length="195" mass="19890">MKRARLLSVLSILAGGLFGLIASTQTWLDATINDGAAEAIHVPGADAIPLLAPLSLAAIAAAMTLSIAGVAFRYLIGALVVIIGIALLTFNVRLLTGASAQDVAAAVTEATGIAGESAIADMVTSLTQTPWVLVTIIAWLLVIGGGVITLITARSWPASGKKYRVAAGGAHHSGPLDKIDSWDELSRGDDPTQSA</sequence>
<dbReference type="Pfam" id="PF09534">
    <property type="entry name" value="Trp_oprn_chp"/>
    <property type="match status" value="1"/>
</dbReference>
<keyword evidence="1" id="KW-0472">Membrane</keyword>
<reference evidence="2 3" key="1">
    <citation type="submission" date="2019-08" db="EMBL/GenBank/DDBJ databases">
        <authorList>
            <person name="Dong K."/>
        </authorList>
    </citation>
    <scope>NUCLEOTIDE SEQUENCE [LARGE SCALE GENOMIC DNA]</scope>
    <source>
        <strain evidence="2 3">M4-8</strain>
    </source>
</reference>
<gene>
    <name evidence="2" type="ORF">FVP60_00650</name>
</gene>
<dbReference type="OrthoDB" id="4794414at2"/>
<name>A0A5C8HR87_9MICO</name>
<evidence type="ECO:0000313" key="3">
    <source>
        <dbReference type="Proteomes" id="UP000321196"/>
    </source>
</evidence>
<feature type="transmembrane region" description="Helical" evidence="1">
    <location>
        <begin position="74"/>
        <end position="92"/>
    </location>
</feature>